<sequence>MSEKENNARFDVRPPPFPADFRSATPNSTSESDFFNQLAAQRSPRRKPNKSTSVRQVKPSLIATLPEDSRLLQSEYKLTRKIDLSLKPETIKQLADSGNADAMLAYGNLIMESNPKKGLKYIKQAANSNNAEAACKYSVMLMSHIDKHTDLSEAIKYLEKSAILGDPQGQYEYGRLLIHGKQVPKDTHKGAEFIQKSADQDYSPAQFRYSRILMRSNASEEEIKDGVRYLKLAAHNKNPESMVRLAQLYEKGNYVKQNYGKSVNLFREASELGNTEAMNCFGTILLNGECGVDANPKEAIRILEKAAAKNNSDAIFNIGQYLATNGNNLEKQKGLDYIKRAASLGNHYAQYNIGLMYEKGENFTKDLKEAAKYYELSSKKGNVKAICNLASMLASGDGIEKDEKRALELFKQAADQGHVISMYRYANMLEKAGSMALYRGQITDYYTMAANRGHPRSMLCAAKLIEGNDRNLAKELYEKAAKSGIDEALYRLAILQKLDGEETYKNTMKEAADKGVVDAQVQIALDTIKNGTPEEKEKALETFKKASETGHPVAKYNYGIALLDSNKREAVRLIAESADQQYVQAQYEYGRILRKEGAHLKAFKYLSLAADGGNADAQYLVAMMYELGEGCQRSSRNSFPLIESAAKGGNADAQYRYSMMLEEGINCLKSHSDSVKFLKLSAEGGNKEAILKYTKILLSKNNIDAFKYAKRGLMIKKPQPELLTIYAKLLRNGFGCEINLTESSQVMKRAADMDYAEARFLYADMILNNECQGTESEAEEYLVRSSDLGYKQARTTLAEYFEMKEDMSKANHFYRLAADSGDSEGCRKYANYLLNNDSNDDKKKREGEIFLRRSSTDHNVEAEFQVANLPGVAGTFDAKQLLKQAAYAGHVGALTQLSYTSNNPIKLLESSSSSGDAKSLYLLGKQFAKTQPIRATSYLLAALSKGEYSAYITLSSLTDDENLKEEYLKKALENDVEGSEGALGVFYEKTDKEKAISYYRKGSDKGDAESMYRLAMILIDEDKDSKEGHSLLIRAANKNHIEAKIELAKDMERIGEKTDALKLYQNIFKQTGNQTIANTITDLIKSIGNVDNGKDSLRLMFTKQQI</sequence>
<dbReference type="PANTHER" id="PTHR11102">
    <property type="entry name" value="SEL-1-LIKE PROTEIN"/>
    <property type="match status" value="1"/>
</dbReference>
<dbReference type="SMR" id="A2F7U3"/>
<dbReference type="RefSeq" id="XP_001311952.1">
    <property type="nucleotide sequence ID" value="XM_001311951.1"/>
</dbReference>
<feature type="compositionally biased region" description="Polar residues" evidence="2">
    <location>
        <begin position="24"/>
        <end position="40"/>
    </location>
</feature>
<reference evidence="3" key="1">
    <citation type="submission" date="2006-10" db="EMBL/GenBank/DDBJ databases">
        <authorList>
            <person name="Amadeo P."/>
            <person name="Zhao Q."/>
            <person name="Wortman J."/>
            <person name="Fraser-Liggett C."/>
            <person name="Carlton J."/>
        </authorList>
    </citation>
    <scope>NUCLEOTIDE SEQUENCE</scope>
    <source>
        <strain evidence="3">G3</strain>
    </source>
</reference>
<feature type="compositionally biased region" description="Basic and acidic residues" evidence="2">
    <location>
        <begin position="1"/>
        <end position="12"/>
    </location>
</feature>
<comment type="similarity">
    <text evidence="1">Belongs to the sel-1 family.</text>
</comment>
<dbReference type="InParanoid" id="A2F7U3"/>
<dbReference type="VEuPathDB" id="TrichDB:TVAGG3_0018040"/>
<evidence type="ECO:0000256" key="1">
    <source>
        <dbReference type="ARBA" id="ARBA00038101"/>
    </source>
</evidence>
<feature type="region of interest" description="Disordered" evidence="2">
    <location>
        <begin position="1"/>
        <end position="57"/>
    </location>
</feature>
<dbReference type="KEGG" id="tva:4756825"/>
<dbReference type="VEuPathDB" id="TrichDB:TVAG_008700"/>
<protein>
    <recommendedName>
        <fullName evidence="5">Sel1 repeat family protein</fullName>
    </recommendedName>
</protein>
<dbReference type="SMART" id="SM00671">
    <property type="entry name" value="SEL1"/>
    <property type="match status" value="21"/>
</dbReference>
<evidence type="ECO:0008006" key="5">
    <source>
        <dbReference type="Google" id="ProtNLM"/>
    </source>
</evidence>
<evidence type="ECO:0000313" key="4">
    <source>
        <dbReference type="Proteomes" id="UP000001542"/>
    </source>
</evidence>
<accession>A2F7U3</accession>
<dbReference type="SUPFAM" id="SSF81901">
    <property type="entry name" value="HCP-like"/>
    <property type="match status" value="5"/>
</dbReference>
<dbReference type="eggNOG" id="KOG1550">
    <property type="taxonomic scope" value="Eukaryota"/>
</dbReference>
<organism evidence="3 4">
    <name type="scientific">Trichomonas vaginalis (strain ATCC PRA-98 / G3)</name>
    <dbReference type="NCBI Taxonomy" id="412133"/>
    <lineage>
        <taxon>Eukaryota</taxon>
        <taxon>Metamonada</taxon>
        <taxon>Parabasalia</taxon>
        <taxon>Trichomonadida</taxon>
        <taxon>Trichomonadidae</taxon>
        <taxon>Trichomonas</taxon>
    </lineage>
</organism>
<keyword evidence="4" id="KW-1185">Reference proteome</keyword>
<dbReference type="STRING" id="5722.A2F7U3"/>
<dbReference type="Proteomes" id="UP000001542">
    <property type="component" value="Unassembled WGS sequence"/>
</dbReference>
<evidence type="ECO:0000313" key="3">
    <source>
        <dbReference type="EMBL" id="EAX99022.1"/>
    </source>
</evidence>
<dbReference type="InterPro" id="IPR011990">
    <property type="entry name" value="TPR-like_helical_dom_sf"/>
</dbReference>
<dbReference type="EMBL" id="DS113653">
    <property type="protein sequence ID" value="EAX99022.1"/>
    <property type="molecule type" value="Genomic_DNA"/>
</dbReference>
<name>A2F7U3_TRIV3</name>
<dbReference type="OrthoDB" id="272077at2759"/>
<dbReference type="PANTHER" id="PTHR11102:SF160">
    <property type="entry name" value="ERAD-ASSOCIATED E3 UBIQUITIN-PROTEIN LIGASE COMPONENT HRD3"/>
    <property type="match status" value="1"/>
</dbReference>
<dbReference type="OMA" id="KCKEAQY"/>
<proteinExistence type="inferred from homology"/>
<evidence type="ECO:0000256" key="2">
    <source>
        <dbReference type="SAM" id="MobiDB-lite"/>
    </source>
</evidence>
<dbReference type="Pfam" id="PF08238">
    <property type="entry name" value="Sel1"/>
    <property type="match status" value="15"/>
</dbReference>
<dbReference type="InterPro" id="IPR050767">
    <property type="entry name" value="Sel1_AlgK"/>
</dbReference>
<dbReference type="AlphaFoldDB" id="A2F7U3"/>
<reference evidence="3" key="2">
    <citation type="journal article" date="2007" name="Science">
        <title>Draft genome sequence of the sexually transmitted pathogen Trichomonas vaginalis.</title>
        <authorList>
            <person name="Carlton J.M."/>
            <person name="Hirt R.P."/>
            <person name="Silva J.C."/>
            <person name="Delcher A.L."/>
            <person name="Schatz M."/>
            <person name="Zhao Q."/>
            <person name="Wortman J.R."/>
            <person name="Bidwell S.L."/>
            <person name="Alsmark U.C.M."/>
            <person name="Besteiro S."/>
            <person name="Sicheritz-Ponten T."/>
            <person name="Noel C.J."/>
            <person name="Dacks J.B."/>
            <person name="Foster P.G."/>
            <person name="Simillion C."/>
            <person name="Van de Peer Y."/>
            <person name="Miranda-Saavedra D."/>
            <person name="Barton G.J."/>
            <person name="Westrop G.D."/>
            <person name="Mueller S."/>
            <person name="Dessi D."/>
            <person name="Fiori P.L."/>
            <person name="Ren Q."/>
            <person name="Paulsen I."/>
            <person name="Zhang H."/>
            <person name="Bastida-Corcuera F.D."/>
            <person name="Simoes-Barbosa A."/>
            <person name="Brown M.T."/>
            <person name="Hayes R.D."/>
            <person name="Mukherjee M."/>
            <person name="Okumura C.Y."/>
            <person name="Schneider R."/>
            <person name="Smith A.J."/>
            <person name="Vanacova S."/>
            <person name="Villalvazo M."/>
            <person name="Haas B.J."/>
            <person name="Pertea M."/>
            <person name="Feldblyum T.V."/>
            <person name="Utterback T.R."/>
            <person name="Shu C.L."/>
            <person name="Osoegawa K."/>
            <person name="de Jong P.J."/>
            <person name="Hrdy I."/>
            <person name="Horvathova L."/>
            <person name="Zubacova Z."/>
            <person name="Dolezal P."/>
            <person name="Malik S.B."/>
            <person name="Logsdon J.M. Jr."/>
            <person name="Henze K."/>
            <person name="Gupta A."/>
            <person name="Wang C.C."/>
            <person name="Dunne R.L."/>
            <person name="Upcroft J.A."/>
            <person name="Upcroft P."/>
            <person name="White O."/>
            <person name="Salzberg S.L."/>
            <person name="Tang P."/>
            <person name="Chiu C.-H."/>
            <person name="Lee Y.-S."/>
            <person name="Embley T.M."/>
            <person name="Coombs G.H."/>
            <person name="Mottram J.C."/>
            <person name="Tachezy J."/>
            <person name="Fraser-Liggett C.M."/>
            <person name="Johnson P.J."/>
        </authorList>
    </citation>
    <scope>NUCLEOTIDE SEQUENCE [LARGE SCALE GENOMIC DNA]</scope>
    <source>
        <strain evidence="3">G3</strain>
    </source>
</reference>
<gene>
    <name evidence="3" type="ORF">TVAG_008700</name>
</gene>
<dbReference type="InterPro" id="IPR006597">
    <property type="entry name" value="Sel1-like"/>
</dbReference>
<dbReference type="Gene3D" id="1.25.40.10">
    <property type="entry name" value="Tetratricopeptide repeat domain"/>
    <property type="match status" value="7"/>
</dbReference>